<dbReference type="NCBIfam" id="NF002869">
    <property type="entry name" value="PRK03187.1"/>
    <property type="match status" value="1"/>
</dbReference>
<dbReference type="EC" id="2.3.2.13" evidence="4"/>
<comment type="caution">
    <text evidence="4">The sequence shown here is derived from an EMBL/GenBank/DDBJ whole genome shotgun (WGS) entry which is preliminary data.</text>
</comment>
<accession>A0ABW3LQ14</accession>
<name>A0ABW3LQ14_9BACI</name>
<evidence type="ECO:0000256" key="3">
    <source>
        <dbReference type="ARBA" id="ARBA00023315"/>
    </source>
</evidence>
<proteinExistence type="inferred from homology"/>
<reference evidence="5" key="1">
    <citation type="journal article" date="2019" name="Int. J. Syst. Evol. Microbiol.">
        <title>The Global Catalogue of Microorganisms (GCM) 10K type strain sequencing project: providing services to taxonomists for standard genome sequencing and annotation.</title>
        <authorList>
            <consortium name="The Broad Institute Genomics Platform"/>
            <consortium name="The Broad Institute Genome Sequencing Center for Infectious Disease"/>
            <person name="Wu L."/>
            <person name="Ma J."/>
        </authorList>
    </citation>
    <scope>NUCLEOTIDE SEQUENCE [LARGE SCALE GENOMIC DNA]</scope>
    <source>
        <strain evidence="5">CCUG 56754</strain>
    </source>
</reference>
<dbReference type="Pfam" id="PF20085">
    <property type="entry name" value="TGL"/>
    <property type="match status" value="1"/>
</dbReference>
<evidence type="ECO:0000313" key="4">
    <source>
        <dbReference type="EMBL" id="MFD1040508.1"/>
    </source>
</evidence>
<dbReference type="GO" id="GO:0003810">
    <property type="term" value="F:protein-glutamine gamma-glutamyltransferase activity"/>
    <property type="evidence" value="ECO:0007669"/>
    <property type="project" value="UniProtKB-EC"/>
</dbReference>
<dbReference type="Proteomes" id="UP001597040">
    <property type="component" value="Unassembled WGS sequence"/>
</dbReference>
<evidence type="ECO:0000256" key="1">
    <source>
        <dbReference type="ARBA" id="ARBA00022679"/>
    </source>
</evidence>
<dbReference type="RefSeq" id="WP_390364651.1">
    <property type="nucleotide sequence ID" value="NZ_JBHTKJ010000073.1"/>
</dbReference>
<organism evidence="4 5">
    <name type="scientific">Virgibacillus byunsanensis</name>
    <dbReference type="NCBI Taxonomy" id="570945"/>
    <lineage>
        <taxon>Bacteria</taxon>
        <taxon>Bacillati</taxon>
        <taxon>Bacillota</taxon>
        <taxon>Bacilli</taxon>
        <taxon>Bacillales</taxon>
        <taxon>Bacillaceae</taxon>
        <taxon>Virgibacillus</taxon>
    </lineage>
</organism>
<keyword evidence="5" id="KW-1185">Reference proteome</keyword>
<dbReference type="HAMAP" id="MF_00727">
    <property type="entry name" value="Tgl"/>
    <property type="match status" value="1"/>
</dbReference>
<evidence type="ECO:0000256" key="2">
    <source>
        <dbReference type="ARBA" id="ARBA00022969"/>
    </source>
</evidence>
<keyword evidence="2" id="KW-0749">Sporulation</keyword>
<protein>
    <submittedName>
        <fullName evidence="4">Protein-glutamine gamma-glutamyltransferase</fullName>
        <ecNumber evidence="4">2.3.2.13</ecNumber>
    </submittedName>
</protein>
<keyword evidence="3 4" id="KW-0012">Acyltransferase</keyword>
<dbReference type="InterPro" id="IPR020916">
    <property type="entry name" value="Gln_gamma-glutamylTfrase_bac"/>
</dbReference>
<sequence length="281" mass="31977">MIQIAGVPFQQSDMWPVESTGKMIVQLMNESPLLYAYQSVNELSFELVLRESIMTSAQLMNQGDAEFATFETSRCNPQYWQLTMFGGFQLKPNVRPADAINDIFLNSSLYAFECAGAMLITYYHAVLQNIGESSFNQLFSNLFIYSWHSDPDLGIHLSFSNNFLPGDVIYFKNPDFDPQASQWRGENAVVLGNGLYFGHGLGILTSEGIIESLNSVRKPGATRSAYLTDTIARPSFKRLQRVSMQRDYVLNKIQFVIITHNESSISYDRYKRFLDQIYRGV</sequence>
<dbReference type="EMBL" id="JBHTKJ010000073">
    <property type="protein sequence ID" value="MFD1040508.1"/>
    <property type="molecule type" value="Genomic_DNA"/>
</dbReference>
<keyword evidence="1 4" id="KW-0808">Transferase</keyword>
<evidence type="ECO:0000313" key="5">
    <source>
        <dbReference type="Proteomes" id="UP001597040"/>
    </source>
</evidence>
<gene>
    <name evidence="4" type="ORF">ACFQ3N_19200</name>
</gene>